<dbReference type="Pfam" id="PF00107">
    <property type="entry name" value="ADH_zinc_N"/>
    <property type="match status" value="1"/>
</dbReference>
<dbReference type="CDD" id="cd08249">
    <property type="entry name" value="enoyl_reductase_like"/>
    <property type="match status" value="1"/>
</dbReference>
<keyword evidence="3" id="KW-0560">Oxidoreductase</keyword>
<dbReference type="Proteomes" id="UP000094444">
    <property type="component" value="Unassembled WGS sequence"/>
</dbReference>
<dbReference type="Pfam" id="PF18558">
    <property type="entry name" value="HTH_51"/>
    <property type="match status" value="1"/>
</dbReference>
<dbReference type="InterPro" id="IPR013149">
    <property type="entry name" value="ADH-like_C"/>
</dbReference>
<evidence type="ECO:0000256" key="2">
    <source>
        <dbReference type="ARBA" id="ARBA00022679"/>
    </source>
</evidence>
<reference evidence="6" key="1">
    <citation type="submission" date="2017-09" db="EMBL/GenBank/DDBJ databases">
        <title>Polyketide synthases of a Diaporthe helianthi virulent isolate.</title>
        <authorList>
            <person name="Baroncelli R."/>
        </authorList>
    </citation>
    <scope>NUCLEOTIDE SEQUENCE [LARGE SCALE GENOMIC DNA]</scope>
    <source>
        <strain evidence="6">7/96</strain>
    </source>
</reference>
<dbReference type="InterPro" id="IPR029063">
    <property type="entry name" value="SAM-dependent_MTases_sf"/>
</dbReference>
<keyword evidence="7" id="KW-1185">Reference proteome</keyword>
<dbReference type="SMART" id="SM00829">
    <property type="entry name" value="PKS_ER"/>
    <property type="match status" value="1"/>
</dbReference>
<dbReference type="InterPro" id="IPR047122">
    <property type="entry name" value="Trans-enoyl_RdTase-like"/>
</dbReference>
<dbReference type="InterPro" id="IPR013154">
    <property type="entry name" value="ADH-like_N"/>
</dbReference>
<feature type="region of interest" description="Disordered" evidence="4">
    <location>
        <begin position="369"/>
        <end position="396"/>
    </location>
</feature>
<dbReference type="InterPro" id="IPR013217">
    <property type="entry name" value="Methyltransf_12"/>
</dbReference>
<dbReference type="GO" id="GO:0016651">
    <property type="term" value="F:oxidoreductase activity, acting on NAD(P)H"/>
    <property type="evidence" value="ECO:0007669"/>
    <property type="project" value="InterPro"/>
</dbReference>
<gene>
    <name evidence="6" type="ORF">DHEL01_v203495</name>
</gene>
<accession>A0A2P5I6M8</accession>
<dbReference type="SUPFAM" id="SSF51735">
    <property type="entry name" value="NAD(P)-binding Rossmann-fold domains"/>
    <property type="match status" value="1"/>
</dbReference>
<dbReference type="OrthoDB" id="48317at2759"/>
<dbReference type="InterPro" id="IPR020843">
    <property type="entry name" value="ER"/>
</dbReference>
<dbReference type="Pfam" id="PF08242">
    <property type="entry name" value="Methyltransf_12"/>
    <property type="match status" value="1"/>
</dbReference>
<evidence type="ECO:0000256" key="4">
    <source>
        <dbReference type="SAM" id="MobiDB-lite"/>
    </source>
</evidence>
<dbReference type="InterPro" id="IPR036291">
    <property type="entry name" value="NAD(P)-bd_dom_sf"/>
</dbReference>
<dbReference type="GO" id="GO:0016740">
    <property type="term" value="F:transferase activity"/>
    <property type="evidence" value="ECO:0007669"/>
    <property type="project" value="UniProtKB-KW"/>
</dbReference>
<comment type="similarity">
    <text evidence="1">Belongs to the zinc-containing alcohol dehydrogenase family.</text>
</comment>
<protein>
    <submittedName>
        <fullName evidence="6">TOXD</fullName>
    </submittedName>
</protein>
<dbReference type="PANTHER" id="PTHR45348:SF2">
    <property type="entry name" value="ZINC-TYPE ALCOHOL DEHYDROGENASE-LIKE PROTEIN C2E1P3.01"/>
    <property type="match status" value="1"/>
</dbReference>
<dbReference type="Gene3D" id="3.40.50.150">
    <property type="entry name" value="Vaccinia Virus protein VP39"/>
    <property type="match status" value="1"/>
</dbReference>
<name>A0A2P5I6M8_DIAHE</name>
<dbReference type="AlphaFoldDB" id="A0A2P5I6M8"/>
<evidence type="ECO:0000259" key="5">
    <source>
        <dbReference type="SMART" id="SM00829"/>
    </source>
</evidence>
<dbReference type="STRING" id="158607.A0A2P5I6M8"/>
<dbReference type="Gene3D" id="3.90.180.10">
    <property type="entry name" value="Medium-chain alcohol dehydrogenases, catalytic domain"/>
    <property type="match status" value="1"/>
</dbReference>
<evidence type="ECO:0000313" key="6">
    <source>
        <dbReference type="EMBL" id="POS78117.1"/>
    </source>
</evidence>
<sequence>MRAIQIKCRSQAVILEKPRPTVPDGHILVQPIAVAIQPSDWKHVDFIFVGDPTGTRLGFEYAGNVVEIGENTVCDFKIGDRIFGLCHATNTARKDDGTFAEYAVVRPEFQMKIPNHLKYEEASAISSGLIPVCQGLYQDLRLPLPTCPTGRKIPLLIYGGSTTSGMMGIQYAKMSGCTVIATCSPKNFALLTSLGADYCVDYNSSTCVEDIKTGLGGAPLKNVWDCIATTKSAQICAQAMSPRGGHYSSLLYLSSAILRRVNPRIRCTTTIGYTIFGEEFSKETVVKQREEDSRFWLTFWRMSEELLQQKKFRPPPIFVNVGGQGLEGILYGIQHLKQGRVSGGKLVYNSLGSPSSWFYKKPETLKGSFGKVEDDANQPASRHQDPGREGGMGPLFSTSQATEAFKTTRTLTDEIVTKNQFSGYFATAHQDQENLCVALITQGLLKLHCDLRAMRDGQAIERITAVPGAQRQLDYCYQLLIQKGLVLAQGHQLVRTAAPLPSQGPDLLLSELIQKYPAFSSVSSLIQHTGERLADIWAGKTDGVRVVFGTPEGKQLLEDVYGVDKTSLAFHGLLRDLLSRLLAPKSTASAPCLRLLEVGAGTGGTTRWLAPLLREFETRCSADMVYTFTDLAPALVSQASRRFQRFPFMRFRAYDMETPVPDELVATQDIVVAVNAVHATSNMVQSLSNLKRLLRPGGIALVLEVQEHACWADFIFGFFEGWWRFNDGRTHATASPVVWREAFEKAGFSGVQWTDGTTRDSRFQRLFLGTTQG</sequence>
<proteinExistence type="inferred from homology"/>
<dbReference type="CDD" id="cd02440">
    <property type="entry name" value="AdoMet_MTases"/>
    <property type="match status" value="1"/>
</dbReference>
<dbReference type="InterPro" id="IPR011032">
    <property type="entry name" value="GroES-like_sf"/>
</dbReference>
<comment type="caution">
    <text evidence="6">The sequence shown here is derived from an EMBL/GenBank/DDBJ whole genome shotgun (WGS) entry which is preliminary data.</text>
</comment>
<organism evidence="6 7">
    <name type="scientific">Diaporthe helianthi</name>
    <dbReference type="NCBI Taxonomy" id="158607"/>
    <lineage>
        <taxon>Eukaryota</taxon>
        <taxon>Fungi</taxon>
        <taxon>Dikarya</taxon>
        <taxon>Ascomycota</taxon>
        <taxon>Pezizomycotina</taxon>
        <taxon>Sordariomycetes</taxon>
        <taxon>Sordariomycetidae</taxon>
        <taxon>Diaporthales</taxon>
        <taxon>Diaporthaceae</taxon>
        <taxon>Diaporthe</taxon>
    </lineage>
</organism>
<dbReference type="InParanoid" id="A0A2P5I6M8"/>
<dbReference type="InterPro" id="IPR041068">
    <property type="entry name" value="HTH_51"/>
</dbReference>
<dbReference type="Gene3D" id="3.40.50.720">
    <property type="entry name" value="NAD(P)-binding Rossmann-like Domain"/>
    <property type="match status" value="1"/>
</dbReference>
<evidence type="ECO:0000256" key="3">
    <source>
        <dbReference type="ARBA" id="ARBA00023002"/>
    </source>
</evidence>
<dbReference type="SUPFAM" id="SSF53335">
    <property type="entry name" value="S-adenosyl-L-methionine-dependent methyltransferases"/>
    <property type="match status" value="1"/>
</dbReference>
<dbReference type="EMBL" id="MAVT02000212">
    <property type="protein sequence ID" value="POS78117.1"/>
    <property type="molecule type" value="Genomic_DNA"/>
</dbReference>
<evidence type="ECO:0000256" key="1">
    <source>
        <dbReference type="ARBA" id="ARBA00008072"/>
    </source>
</evidence>
<keyword evidence="2" id="KW-0808">Transferase</keyword>
<dbReference type="PANTHER" id="PTHR45348">
    <property type="entry name" value="HYPOTHETICAL OXIDOREDUCTASE (EUROFUNG)"/>
    <property type="match status" value="1"/>
</dbReference>
<feature type="domain" description="Enoyl reductase (ER)" evidence="5">
    <location>
        <begin position="7"/>
        <end position="348"/>
    </location>
</feature>
<evidence type="ECO:0000313" key="7">
    <source>
        <dbReference type="Proteomes" id="UP000094444"/>
    </source>
</evidence>
<dbReference type="SUPFAM" id="SSF50129">
    <property type="entry name" value="GroES-like"/>
    <property type="match status" value="1"/>
</dbReference>
<dbReference type="Pfam" id="PF08240">
    <property type="entry name" value="ADH_N"/>
    <property type="match status" value="1"/>
</dbReference>